<dbReference type="PANTHER" id="PTHR21198">
    <property type="entry name" value="GLUTAMATE RACEMASE"/>
    <property type="match status" value="1"/>
</dbReference>
<dbReference type="PROSITE" id="PS00924">
    <property type="entry name" value="ASP_GLU_RACEMASE_2"/>
    <property type="match status" value="1"/>
</dbReference>
<evidence type="ECO:0000256" key="2">
    <source>
        <dbReference type="ARBA" id="ARBA00023235"/>
    </source>
</evidence>
<dbReference type="InterPro" id="IPR033134">
    <property type="entry name" value="Asp/Glu_racemase_AS_2"/>
</dbReference>
<dbReference type="InterPro" id="IPR001920">
    <property type="entry name" value="Asp/Glu_race"/>
</dbReference>
<dbReference type="Proteomes" id="UP000034006">
    <property type="component" value="Unassembled WGS sequence"/>
</dbReference>
<accession>A0A0G1I0C8</accession>
<name>A0A0G1I0C8_9BACT</name>
<dbReference type="SUPFAM" id="SSF53681">
    <property type="entry name" value="Aspartate/glutamate racemase"/>
    <property type="match status" value="2"/>
</dbReference>
<dbReference type="Gene3D" id="3.40.50.1860">
    <property type="match status" value="2"/>
</dbReference>
<dbReference type="STRING" id="1618387.UW44_C0003G0111"/>
<dbReference type="PANTHER" id="PTHR21198:SF7">
    <property type="entry name" value="ASPARTATE-GLUTAMATE RACEMASE FAMILY"/>
    <property type="match status" value="1"/>
</dbReference>
<comment type="similarity">
    <text evidence="1">Belongs to the aspartate/glutamate racemases family.</text>
</comment>
<proteinExistence type="inferred from homology"/>
<reference evidence="3 4" key="1">
    <citation type="journal article" date="2015" name="Nature">
        <title>rRNA introns, odd ribosomes, and small enigmatic genomes across a large radiation of phyla.</title>
        <authorList>
            <person name="Brown C.T."/>
            <person name="Hug L.A."/>
            <person name="Thomas B.C."/>
            <person name="Sharon I."/>
            <person name="Castelle C.J."/>
            <person name="Singh A."/>
            <person name="Wilkins M.J."/>
            <person name="Williams K.H."/>
            <person name="Banfield J.F."/>
        </authorList>
    </citation>
    <scope>NUCLEOTIDE SEQUENCE [LARGE SCALE GENOMIC DNA]</scope>
</reference>
<organism evidence="3 4">
    <name type="scientific">Candidatus Collierbacteria bacterium GW2011_GWB2_44_22</name>
    <dbReference type="NCBI Taxonomy" id="1618387"/>
    <lineage>
        <taxon>Bacteria</taxon>
        <taxon>Candidatus Collieribacteriota</taxon>
    </lineage>
</organism>
<dbReference type="AlphaFoldDB" id="A0A0G1I0C8"/>
<evidence type="ECO:0000313" key="3">
    <source>
        <dbReference type="EMBL" id="KKT52268.1"/>
    </source>
</evidence>
<dbReference type="GO" id="GO:0047661">
    <property type="term" value="F:amino-acid racemase activity"/>
    <property type="evidence" value="ECO:0007669"/>
    <property type="project" value="InterPro"/>
</dbReference>
<dbReference type="NCBIfam" id="TIGR00035">
    <property type="entry name" value="asp_race"/>
    <property type="match status" value="1"/>
</dbReference>
<evidence type="ECO:0000256" key="1">
    <source>
        <dbReference type="ARBA" id="ARBA00007847"/>
    </source>
</evidence>
<comment type="caution">
    <text evidence="3">The sequence shown here is derived from an EMBL/GenBank/DDBJ whole genome shotgun (WGS) entry which is preliminary data.</text>
</comment>
<protein>
    <submittedName>
        <fullName evidence="3">Aspartate racemase</fullName>
    </submittedName>
</protein>
<dbReference type="EMBL" id="LCIH01000003">
    <property type="protein sequence ID" value="KKT52268.1"/>
    <property type="molecule type" value="Genomic_DNA"/>
</dbReference>
<gene>
    <name evidence="3" type="ORF">UW44_C0003G0111</name>
</gene>
<dbReference type="InterPro" id="IPR004380">
    <property type="entry name" value="Asp_race"/>
</dbReference>
<keyword evidence="2" id="KW-0413">Isomerase</keyword>
<sequence>MTKYKTIGVLGGSGPIAGANVYIRMLRHAQFKYHAIQDTDYPPTILYSLPLEGFSEKGSTDNDSLRTQFKHGLDVLQNSGCDVIIIACNTLYALLPEFKDEISIPILDMISLTVDSVVDSHVRTVGVLASEESHRKQLYGQLLSTKDIEVLEVDDMAQIDLNNIILHVMGGSYSVIDNRELTKVINSLVARGAESVIIGCTELSIVAEHIKPSIKLHDSADILAGAAVDYAMK</sequence>
<dbReference type="InterPro" id="IPR015942">
    <property type="entry name" value="Asp/Glu/hydantoin_racemase"/>
</dbReference>
<dbReference type="Pfam" id="PF01177">
    <property type="entry name" value="Asp_Glu_race"/>
    <property type="match status" value="1"/>
</dbReference>
<evidence type="ECO:0000313" key="4">
    <source>
        <dbReference type="Proteomes" id="UP000034006"/>
    </source>
</evidence>